<dbReference type="GO" id="GO:0016757">
    <property type="term" value="F:glycosyltransferase activity"/>
    <property type="evidence" value="ECO:0007669"/>
    <property type="project" value="UniProtKB-KW"/>
</dbReference>
<evidence type="ECO:0000256" key="5">
    <source>
        <dbReference type="ARBA" id="ARBA00022989"/>
    </source>
</evidence>
<dbReference type="EMBL" id="CP159510">
    <property type="protein sequence ID" value="XCJ15892.1"/>
    <property type="molecule type" value="Genomic_DNA"/>
</dbReference>
<dbReference type="GO" id="GO:0005886">
    <property type="term" value="C:plasma membrane"/>
    <property type="evidence" value="ECO:0007669"/>
    <property type="project" value="TreeGrafter"/>
</dbReference>
<dbReference type="InterPro" id="IPR001173">
    <property type="entry name" value="Glyco_trans_2-like"/>
</dbReference>
<sequence length="335" mass="38611">MSEAYQTKLSIVVPCYNEEAVLKETMRELTEIMDTLVRERKISPESMILFVDDGSRDRTWQIIEQNTLTNQYVQGLKLSRNFGHQSALIAGLETAGKYSDCVISIDADLQDDVQAIYAFIEKYHEGYDIVYGVRDKRDTDTFFKKNTALTFYRLMNRMGVRLVPNHADYRLMSRRALAELMKYKEENLFLRGIVPLLGFKSTKVYYDRKERYAGESKYPLKKMIAFAIDGITSFSIAPIKFVMNLGLILVLIGMGIGIYAFVVWLLDHTISGWTSLILSIWLVGGMQLIAIGVIGEYIGKIFKETKRRPRYTIEWNTLSHKQEKPLNQGQTHSYE</sequence>
<dbReference type="EC" id="2.4.-.-" evidence="9"/>
<feature type="domain" description="Glycosyltransferase 2-like" evidence="8">
    <location>
        <begin position="10"/>
        <end position="179"/>
    </location>
</feature>
<keyword evidence="6 7" id="KW-0472">Membrane</keyword>
<evidence type="ECO:0000256" key="4">
    <source>
        <dbReference type="ARBA" id="ARBA00022692"/>
    </source>
</evidence>
<accession>A0AAU8ICC8</accession>
<evidence type="ECO:0000256" key="7">
    <source>
        <dbReference type="SAM" id="Phobius"/>
    </source>
</evidence>
<keyword evidence="2 9" id="KW-0328">Glycosyltransferase</keyword>
<evidence type="ECO:0000256" key="1">
    <source>
        <dbReference type="ARBA" id="ARBA00004141"/>
    </source>
</evidence>
<dbReference type="InterPro" id="IPR029044">
    <property type="entry name" value="Nucleotide-diphossugar_trans"/>
</dbReference>
<evidence type="ECO:0000313" key="9">
    <source>
        <dbReference type="EMBL" id="XCJ15892.1"/>
    </source>
</evidence>
<reference evidence="9" key="1">
    <citation type="submission" date="2024-06" db="EMBL/GenBank/DDBJ databases">
        <authorList>
            <person name="Fan A."/>
            <person name="Zhang F.Y."/>
            <person name="Zhang L."/>
        </authorList>
    </citation>
    <scope>NUCLEOTIDE SEQUENCE</scope>
    <source>
        <strain evidence="9">Y61</strain>
    </source>
</reference>
<dbReference type="SUPFAM" id="SSF53448">
    <property type="entry name" value="Nucleotide-diphospho-sugar transferases"/>
    <property type="match status" value="1"/>
</dbReference>
<feature type="transmembrane region" description="Helical" evidence="7">
    <location>
        <begin position="241"/>
        <end position="266"/>
    </location>
</feature>
<dbReference type="AlphaFoldDB" id="A0AAU8ICC8"/>
<proteinExistence type="predicted"/>
<evidence type="ECO:0000256" key="6">
    <source>
        <dbReference type="ARBA" id="ARBA00023136"/>
    </source>
</evidence>
<dbReference type="CDD" id="cd04187">
    <property type="entry name" value="DPM1_like_bac"/>
    <property type="match status" value="1"/>
</dbReference>
<dbReference type="RefSeq" id="WP_129929918.1">
    <property type="nucleotide sequence ID" value="NZ_CP159510.1"/>
</dbReference>
<keyword evidence="5 7" id="KW-1133">Transmembrane helix</keyword>
<feature type="transmembrane region" description="Helical" evidence="7">
    <location>
        <begin position="278"/>
        <end position="298"/>
    </location>
</feature>
<evidence type="ECO:0000256" key="3">
    <source>
        <dbReference type="ARBA" id="ARBA00022679"/>
    </source>
</evidence>
<protein>
    <submittedName>
        <fullName evidence="9">Glycosyltransferase family 2 protein</fullName>
        <ecNumber evidence="9">2.4.-.-</ecNumber>
    </submittedName>
</protein>
<keyword evidence="3 9" id="KW-0808">Transferase</keyword>
<dbReference type="Pfam" id="PF00535">
    <property type="entry name" value="Glycos_transf_2"/>
    <property type="match status" value="1"/>
</dbReference>
<dbReference type="PANTHER" id="PTHR48090">
    <property type="entry name" value="UNDECAPRENYL-PHOSPHATE 4-DEOXY-4-FORMAMIDO-L-ARABINOSE TRANSFERASE-RELATED"/>
    <property type="match status" value="1"/>
</dbReference>
<evidence type="ECO:0000256" key="2">
    <source>
        <dbReference type="ARBA" id="ARBA00022676"/>
    </source>
</evidence>
<organism evidence="9">
    <name type="scientific">Sporolactobacillus sp. Y61</name>
    <dbReference type="NCBI Taxonomy" id="3160863"/>
    <lineage>
        <taxon>Bacteria</taxon>
        <taxon>Bacillati</taxon>
        <taxon>Bacillota</taxon>
        <taxon>Bacilli</taxon>
        <taxon>Bacillales</taxon>
        <taxon>Sporolactobacillaceae</taxon>
        <taxon>Sporolactobacillus</taxon>
    </lineage>
</organism>
<evidence type="ECO:0000259" key="8">
    <source>
        <dbReference type="Pfam" id="PF00535"/>
    </source>
</evidence>
<name>A0AAU8ICC8_9BACL</name>
<gene>
    <name evidence="9" type="ORF">ABNN70_09190</name>
</gene>
<dbReference type="InterPro" id="IPR050256">
    <property type="entry name" value="Glycosyltransferase_2"/>
</dbReference>
<keyword evidence="4 7" id="KW-0812">Transmembrane</keyword>
<dbReference type="Gene3D" id="3.90.550.10">
    <property type="entry name" value="Spore Coat Polysaccharide Biosynthesis Protein SpsA, Chain A"/>
    <property type="match status" value="1"/>
</dbReference>
<comment type="subcellular location">
    <subcellularLocation>
        <location evidence="1">Membrane</location>
        <topology evidence="1">Multi-pass membrane protein</topology>
    </subcellularLocation>
</comment>
<dbReference type="PANTHER" id="PTHR48090:SF1">
    <property type="entry name" value="PROPHAGE BACTOPRENOL GLUCOSYL TRANSFERASE HOMOLOG"/>
    <property type="match status" value="1"/>
</dbReference>